<sequence length="66" mass="8035">MRYTSLNHKVECSQDIYSRDFLGDIDYYVYSFPKKVDDREEDKTAQKFVRRNEINKNDNDRPLIKL</sequence>
<dbReference type="KEGG" id="loa:LOAG_11738"/>
<dbReference type="RefSeq" id="XP_003147304.2">
    <property type="nucleotide sequence ID" value="XM_003147256.2"/>
</dbReference>
<reference evidence="1" key="1">
    <citation type="submission" date="2012-04" db="EMBL/GenBank/DDBJ databases">
        <title>The Genome Sequence of Loa loa.</title>
        <authorList>
            <consortium name="The Broad Institute Genome Sequencing Platform"/>
            <consortium name="Broad Institute Genome Sequencing Center for Infectious Disease"/>
            <person name="Nutman T.B."/>
            <person name="Fink D.L."/>
            <person name="Russ C."/>
            <person name="Young S."/>
            <person name="Zeng Q."/>
            <person name="Gargeya S."/>
            <person name="Alvarado L."/>
            <person name="Berlin A."/>
            <person name="Chapman S.B."/>
            <person name="Chen Z."/>
            <person name="Freedman E."/>
            <person name="Gellesch M."/>
            <person name="Goldberg J."/>
            <person name="Griggs A."/>
            <person name="Gujja S."/>
            <person name="Heilman E.R."/>
            <person name="Heiman D."/>
            <person name="Howarth C."/>
            <person name="Mehta T."/>
            <person name="Neiman D."/>
            <person name="Pearson M."/>
            <person name="Roberts A."/>
            <person name="Saif S."/>
            <person name="Shea T."/>
            <person name="Shenoy N."/>
            <person name="Sisk P."/>
            <person name="Stolte C."/>
            <person name="Sykes S."/>
            <person name="White J."/>
            <person name="Yandava C."/>
            <person name="Haas B."/>
            <person name="Henn M.R."/>
            <person name="Nusbaum C."/>
            <person name="Birren B."/>
        </authorList>
    </citation>
    <scope>NUCLEOTIDE SEQUENCE [LARGE SCALE GENOMIC DNA]</scope>
</reference>
<dbReference type="GeneID" id="9949196"/>
<dbReference type="CTD" id="9949196"/>
<dbReference type="AlphaFoldDB" id="A0A1S0TMG8"/>
<dbReference type="InParanoid" id="A0A1S0TMG8"/>
<dbReference type="EMBL" id="JH712824">
    <property type="protein sequence ID" value="EFO16765.2"/>
    <property type="molecule type" value="Genomic_DNA"/>
</dbReference>
<gene>
    <name evidence="1" type="ORF">LOAG_11738</name>
</gene>
<organism evidence="1">
    <name type="scientific">Loa loa</name>
    <name type="common">Eye worm</name>
    <name type="synonym">Filaria loa</name>
    <dbReference type="NCBI Taxonomy" id="7209"/>
    <lineage>
        <taxon>Eukaryota</taxon>
        <taxon>Metazoa</taxon>
        <taxon>Ecdysozoa</taxon>
        <taxon>Nematoda</taxon>
        <taxon>Chromadorea</taxon>
        <taxon>Rhabditida</taxon>
        <taxon>Spirurina</taxon>
        <taxon>Spiruromorpha</taxon>
        <taxon>Filarioidea</taxon>
        <taxon>Onchocercidae</taxon>
        <taxon>Loa</taxon>
    </lineage>
</organism>
<accession>A0A1S0TMG8</accession>
<protein>
    <submittedName>
        <fullName evidence="1">Uncharacterized protein</fullName>
    </submittedName>
</protein>
<proteinExistence type="predicted"/>
<evidence type="ECO:0000313" key="1">
    <source>
        <dbReference type="EMBL" id="EFO16765.2"/>
    </source>
</evidence>
<name>A0A1S0TMG8_LOALO</name>